<evidence type="ECO:0000256" key="15">
    <source>
        <dbReference type="ARBA" id="ARBA00023242"/>
    </source>
</evidence>
<dbReference type="GO" id="GO:0006310">
    <property type="term" value="P:DNA recombination"/>
    <property type="evidence" value="ECO:0007669"/>
    <property type="project" value="UniProtKB-KW"/>
</dbReference>
<keyword evidence="15" id="KW-0539">Nucleus</keyword>
<proteinExistence type="inferred from homology"/>
<gene>
    <name evidence="23" type="primary">LOC107217202</name>
</gene>
<evidence type="ECO:0000256" key="18">
    <source>
        <dbReference type="ARBA" id="ARBA00034003"/>
    </source>
</evidence>
<feature type="domain" description="BRCT" evidence="21">
    <location>
        <begin position="836"/>
        <end position="898"/>
    </location>
</feature>
<dbReference type="Gene3D" id="3.40.50.10190">
    <property type="entry name" value="BRCT domain"/>
    <property type="match status" value="2"/>
</dbReference>
<feature type="domain" description="ATP-dependent DNA ligase family profile" evidence="20">
    <location>
        <begin position="352"/>
        <end position="487"/>
    </location>
</feature>
<evidence type="ECO:0000256" key="10">
    <source>
        <dbReference type="ARBA" id="ARBA00022763"/>
    </source>
</evidence>
<evidence type="ECO:0000256" key="8">
    <source>
        <dbReference type="ARBA" id="ARBA00022737"/>
    </source>
</evidence>
<dbReference type="NCBIfam" id="TIGR00574">
    <property type="entry name" value="dnl1"/>
    <property type="match status" value="1"/>
</dbReference>
<evidence type="ECO:0000256" key="14">
    <source>
        <dbReference type="ARBA" id="ARBA00023204"/>
    </source>
</evidence>
<keyword evidence="8" id="KW-0677">Repeat</keyword>
<comment type="subcellular location">
    <subcellularLocation>
        <location evidence="2">Nucleus</location>
    </subcellularLocation>
</comment>
<dbReference type="GO" id="GO:0046872">
    <property type="term" value="F:metal ion binding"/>
    <property type="evidence" value="ECO:0007669"/>
    <property type="project" value="UniProtKB-KW"/>
</dbReference>
<dbReference type="SUPFAM" id="SSF50249">
    <property type="entry name" value="Nucleic acid-binding proteins"/>
    <property type="match status" value="1"/>
</dbReference>
<dbReference type="GO" id="GO:0032807">
    <property type="term" value="C:DNA ligase IV complex"/>
    <property type="evidence" value="ECO:0007669"/>
    <property type="project" value="TreeGrafter"/>
</dbReference>
<dbReference type="Pfam" id="PF00533">
    <property type="entry name" value="BRCT"/>
    <property type="match status" value="1"/>
</dbReference>
<dbReference type="InterPro" id="IPR012309">
    <property type="entry name" value="DNA_ligase_ATP-dep_C"/>
</dbReference>
<evidence type="ECO:0000256" key="19">
    <source>
        <dbReference type="RuleBase" id="RU004196"/>
    </source>
</evidence>
<evidence type="ECO:0000256" key="1">
    <source>
        <dbReference type="ARBA" id="ARBA00001946"/>
    </source>
</evidence>
<reference evidence="23" key="1">
    <citation type="submission" date="2025-08" db="UniProtKB">
        <authorList>
            <consortium name="RefSeq"/>
        </authorList>
    </citation>
    <scope>IDENTIFICATION</scope>
    <source>
        <tissue evidence="23">Thorax and Abdomen</tissue>
    </source>
</reference>
<evidence type="ECO:0000256" key="5">
    <source>
        <dbReference type="ARBA" id="ARBA00022073"/>
    </source>
</evidence>
<dbReference type="InterPro" id="IPR001357">
    <property type="entry name" value="BRCT_dom"/>
</dbReference>
<dbReference type="GO" id="GO:0005958">
    <property type="term" value="C:DNA-dependent protein kinase-DNA ligase 4 complex"/>
    <property type="evidence" value="ECO:0007669"/>
    <property type="project" value="TreeGrafter"/>
</dbReference>
<evidence type="ECO:0000259" key="20">
    <source>
        <dbReference type="PROSITE" id="PS50160"/>
    </source>
</evidence>
<comment type="catalytic activity">
    <reaction evidence="18">
        <text>ATP + (deoxyribonucleotide)n-3'-hydroxyl + 5'-phospho-(deoxyribonucleotide)m = (deoxyribonucleotide)n+m + AMP + diphosphate.</text>
        <dbReference type="EC" id="6.5.1.1"/>
    </reaction>
</comment>
<evidence type="ECO:0000256" key="7">
    <source>
        <dbReference type="ARBA" id="ARBA00022723"/>
    </source>
</evidence>
<dbReference type="GO" id="GO:0071897">
    <property type="term" value="P:DNA biosynthetic process"/>
    <property type="evidence" value="ECO:0007669"/>
    <property type="project" value="InterPro"/>
</dbReference>
<dbReference type="CDD" id="cd07903">
    <property type="entry name" value="Adenylation_DNA_ligase_IV"/>
    <property type="match status" value="1"/>
</dbReference>
<dbReference type="PROSITE" id="PS50172">
    <property type="entry name" value="BRCT"/>
    <property type="match status" value="2"/>
</dbReference>
<keyword evidence="22" id="KW-1185">Reference proteome</keyword>
<dbReference type="Gene3D" id="1.10.3260.10">
    <property type="entry name" value="DNA ligase, ATP-dependent, N-terminal domain"/>
    <property type="match status" value="1"/>
</dbReference>
<dbReference type="EC" id="6.5.1.1" evidence="4"/>
<keyword evidence="10" id="KW-0227">DNA damage</keyword>
<dbReference type="Pfam" id="PF01068">
    <property type="entry name" value="DNA_ligase_A_M"/>
    <property type="match status" value="1"/>
</dbReference>
<dbReference type="InterPro" id="IPR036420">
    <property type="entry name" value="BRCT_dom_sf"/>
</dbReference>
<dbReference type="Gene3D" id="2.40.50.140">
    <property type="entry name" value="Nucleic acid-binding proteins"/>
    <property type="match status" value="1"/>
</dbReference>
<dbReference type="GO" id="GO:0003677">
    <property type="term" value="F:DNA binding"/>
    <property type="evidence" value="ECO:0007669"/>
    <property type="project" value="InterPro"/>
</dbReference>
<keyword evidence="11" id="KW-0067">ATP-binding</keyword>
<evidence type="ECO:0000256" key="12">
    <source>
        <dbReference type="ARBA" id="ARBA00022842"/>
    </source>
</evidence>
<dbReference type="InterPro" id="IPR029710">
    <property type="entry name" value="LIG4"/>
</dbReference>
<dbReference type="Pfam" id="PF04675">
    <property type="entry name" value="DNA_ligase_A_N"/>
    <property type="match status" value="1"/>
</dbReference>
<evidence type="ECO:0000256" key="6">
    <source>
        <dbReference type="ARBA" id="ARBA00022598"/>
    </source>
</evidence>
<keyword evidence="13" id="KW-0233">DNA recombination</keyword>
<protein>
    <recommendedName>
        <fullName evidence="5">DNA ligase 4</fullName>
        <ecNumber evidence="4">6.5.1.1</ecNumber>
    </recommendedName>
    <alternativeName>
        <fullName evidence="17">DNA ligase IV</fullName>
    </alternativeName>
    <alternativeName>
        <fullName evidence="16">Polydeoxyribonucleotide synthase [ATP] 4</fullName>
    </alternativeName>
</protein>
<dbReference type="PANTHER" id="PTHR45997">
    <property type="entry name" value="DNA LIGASE 4"/>
    <property type="match status" value="1"/>
</dbReference>
<keyword evidence="7" id="KW-0479">Metal-binding</keyword>
<organism evidence="23">
    <name type="scientific">Neodiprion lecontei</name>
    <name type="common">Redheaded pine sawfly</name>
    <dbReference type="NCBI Taxonomy" id="441921"/>
    <lineage>
        <taxon>Eukaryota</taxon>
        <taxon>Metazoa</taxon>
        <taxon>Ecdysozoa</taxon>
        <taxon>Arthropoda</taxon>
        <taxon>Hexapoda</taxon>
        <taxon>Insecta</taxon>
        <taxon>Pterygota</taxon>
        <taxon>Neoptera</taxon>
        <taxon>Endopterygota</taxon>
        <taxon>Hymenoptera</taxon>
        <taxon>Tenthredinoidea</taxon>
        <taxon>Diprionidae</taxon>
        <taxon>Diprioninae</taxon>
        <taxon>Neodiprion</taxon>
    </lineage>
</organism>
<dbReference type="SUPFAM" id="SSF56091">
    <property type="entry name" value="DNA ligase/mRNA capping enzyme, catalytic domain"/>
    <property type="match status" value="1"/>
</dbReference>
<dbReference type="FunCoup" id="A0A6J0B4W2">
    <property type="interactions" value="907"/>
</dbReference>
<keyword evidence="6 23" id="KW-0436">Ligase</keyword>
<evidence type="ECO:0000256" key="9">
    <source>
        <dbReference type="ARBA" id="ARBA00022741"/>
    </source>
</evidence>
<dbReference type="SUPFAM" id="SSF52113">
    <property type="entry name" value="BRCT domain"/>
    <property type="match status" value="2"/>
</dbReference>
<dbReference type="GO" id="GO:0003910">
    <property type="term" value="F:DNA ligase (ATP) activity"/>
    <property type="evidence" value="ECO:0007669"/>
    <property type="project" value="UniProtKB-EC"/>
</dbReference>
<dbReference type="GO" id="GO:0005524">
    <property type="term" value="F:ATP binding"/>
    <property type="evidence" value="ECO:0007669"/>
    <property type="project" value="UniProtKB-KW"/>
</dbReference>
<accession>A0A6J0B4W2</accession>
<keyword evidence="12" id="KW-0460">Magnesium</keyword>
<dbReference type="Proteomes" id="UP000829291">
    <property type="component" value="Chromosome 1"/>
</dbReference>
<keyword evidence="9" id="KW-0547">Nucleotide-binding</keyword>
<keyword evidence="14" id="KW-0234">DNA repair</keyword>
<dbReference type="InterPro" id="IPR012308">
    <property type="entry name" value="DNA_ligase_ATP-dep_N"/>
</dbReference>
<evidence type="ECO:0000256" key="11">
    <source>
        <dbReference type="ARBA" id="ARBA00022840"/>
    </source>
</evidence>
<evidence type="ECO:0000256" key="13">
    <source>
        <dbReference type="ARBA" id="ARBA00023172"/>
    </source>
</evidence>
<dbReference type="CDD" id="cd07968">
    <property type="entry name" value="OBF_DNA_ligase_IV"/>
    <property type="match status" value="1"/>
</dbReference>
<dbReference type="InterPro" id="IPR044125">
    <property type="entry name" value="Adenylation_DNA_ligase_IV"/>
</dbReference>
<dbReference type="SUPFAM" id="SSF117018">
    <property type="entry name" value="ATP-dependent DNA ligase DNA-binding domain"/>
    <property type="match status" value="1"/>
</dbReference>
<sequence length="906" mass="103137">MCMTMTLTFASKVKFIEFCMILDEISKAQAATKSSHLEYLIKQCREFSEKLKKKDKEADTSFFPILRLLLPQHDRERGAYGLKETALAKLYVRVLALGQTSKDAQELLHYKVPISGKQSGGDFAEIAYSILCKRVQIQESSMTVEQVNTILDNIAEKNASNSSKDGEFQQLIQQLSAVEQKWLIRILLKDLRIGLSQKKILNAYHADAVKLFDVSMSLRDVCDKLQNTGIGIKYQIEIFSPFKPMLLERCKIDDVGKFFTNQESYLMETKHDGERFQLHMKDGQFSYFSRNAYNFTEAYGKSKSSGLLTGKIAKLLNPSCRSIIMDGEMMGWHKVHQRFGSKGMSFDVKKMTPTSTHQPCFIAFDVIMYNEKLLVDEPLTERLKVLKEAFVEETGVLVRSQTRLVSSKVELLDAFNESMDTFEEGIVLKKCNSTYKPGVRVGSDCYKIKAEYSADLVEDMDLVIVGGYYGEGRMRGRINSFLVAVALSQNPETMNDLKFHAVSSVRTGIKVEAFEELLLTLKPHWVKKCPDNVVGPKKDPPNLWIEPKNSIVLKLRATELVRSSSYPTGYSLRFPRVVAIRGRDEKSWRECCTTEEFHSLIKGPGVIQKLTKRHVTEHDVMEHLPAISPRKTKNRTITVINYNPCPTTAVSRISRLLDDKEICVVNGNNEISKEDVEKIVREHGGSIVQNPGGKTFCAIVGNANKLRVKNMIQGQKYNVVKLEWLLRATRPENFASLQPWLPWELLFATESTRSHMSTVFDDTYDSYTQDTNIDDLKRSLERAAELAKDSQLTNDQYKEIDRELFGHETSPFSVFRGSVGYFCTSDKQRNLEFRFMGGTVTGILDNHVTHIFALKNSNIPAEIRRLEAGESATKVLDEQWIADCFRERKLLPEDEYSIHQNTTNSC</sequence>
<dbReference type="InterPro" id="IPR012310">
    <property type="entry name" value="DNA_ligase_ATP-dep_cent"/>
</dbReference>
<dbReference type="InParanoid" id="A0A6J0B4W2"/>
<comment type="similarity">
    <text evidence="3 19">Belongs to the ATP-dependent DNA ligase family.</text>
</comment>
<dbReference type="GO" id="GO:0006303">
    <property type="term" value="P:double-strand break repair via nonhomologous end joining"/>
    <property type="evidence" value="ECO:0007669"/>
    <property type="project" value="TreeGrafter"/>
</dbReference>
<dbReference type="RefSeq" id="XP_015510100.2">
    <property type="nucleotide sequence ID" value="XM_015654614.2"/>
</dbReference>
<dbReference type="OrthoDB" id="151490at2759"/>
<dbReference type="GeneID" id="107217202"/>
<dbReference type="Gene3D" id="3.30.470.30">
    <property type="entry name" value="DNA ligase/mRNA capping enzyme"/>
    <property type="match status" value="1"/>
</dbReference>
<dbReference type="InterPro" id="IPR000977">
    <property type="entry name" value="DNA_ligase_ATP-dep"/>
</dbReference>
<dbReference type="InterPro" id="IPR036599">
    <property type="entry name" value="DNA_ligase_N_sf"/>
</dbReference>
<comment type="cofactor">
    <cofactor evidence="1">
        <name>Mg(2+)</name>
        <dbReference type="ChEBI" id="CHEBI:18420"/>
    </cofactor>
</comment>
<dbReference type="Pfam" id="PF04679">
    <property type="entry name" value="DNA_ligase_A_C"/>
    <property type="match status" value="1"/>
</dbReference>
<name>A0A6J0B4W2_NEOLC</name>
<evidence type="ECO:0000256" key="16">
    <source>
        <dbReference type="ARBA" id="ARBA00030676"/>
    </source>
</evidence>
<dbReference type="InterPro" id="IPR012340">
    <property type="entry name" value="NA-bd_OB-fold"/>
</dbReference>
<dbReference type="GO" id="GO:0006297">
    <property type="term" value="P:nucleotide-excision repair, DNA gap filling"/>
    <property type="evidence" value="ECO:0007669"/>
    <property type="project" value="TreeGrafter"/>
</dbReference>
<dbReference type="PROSITE" id="PS50160">
    <property type="entry name" value="DNA_LIGASE_A3"/>
    <property type="match status" value="1"/>
</dbReference>
<evidence type="ECO:0000256" key="2">
    <source>
        <dbReference type="ARBA" id="ARBA00004123"/>
    </source>
</evidence>
<evidence type="ECO:0000313" key="22">
    <source>
        <dbReference type="Proteomes" id="UP000829291"/>
    </source>
</evidence>
<dbReference type="PANTHER" id="PTHR45997:SF1">
    <property type="entry name" value="DNA LIGASE 4"/>
    <property type="match status" value="1"/>
</dbReference>
<evidence type="ECO:0000256" key="4">
    <source>
        <dbReference type="ARBA" id="ARBA00012727"/>
    </source>
</evidence>
<feature type="domain" description="BRCT" evidence="21">
    <location>
        <begin position="652"/>
        <end position="742"/>
    </location>
</feature>
<evidence type="ECO:0000313" key="23">
    <source>
        <dbReference type="RefSeq" id="XP_015510100.2"/>
    </source>
</evidence>
<dbReference type="AlphaFoldDB" id="A0A6J0B4W2"/>
<dbReference type="KEGG" id="nlo:107217202"/>
<evidence type="ECO:0000259" key="21">
    <source>
        <dbReference type="PROSITE" id="PS50172"/>
    </source>
</evidence>
<evidence type="ECO:0000256" key="17">
    <source>
        <dbReference type="ARBA" id="ARBA00031942"/>
    </source>
</evidence>
<evidence type="ECO:0000256" key="3">
    <source>
        <dbReference type="ARBA" id="ARBA00007572"/>
    </source>
</evidence>